<dbReference type="InterPro" id="IPR036388">
    <property type="entry name" value="WH-like_DNA-bd_sf"/>
</dbReference>
<evidence type="ECO:0000313" key="3">
    <source>
        <dbReference type="EMBL" id="UQS84505.1"/>
    </source>
</evidence>
<dbReference type="InterPro" id="IPR036631">
    <property type="entry name" value="MGMT_N_sf"/>
</dbReference>
<dbReference type="Gene3D" id="1.10.10.10">
    <property type="entry name" value="Winged helix-like DNA-binding domain superfamily/Winged helix DNA-binding domain"/>
    <property type="match status" value="1"/>
</dbReference>
<gene>
    <name evidence="3" type="ORF">MOO46_04420</name>
</gene>
<dbReference type="SUPFAM" id="SSF53155">
    <property type="entry name" value="Methylated DNA-protein cysteine methyltransferase domain"/>
    <property type="match status" value="1"/>
</dbReference>
<dbReference type="Pfam" id="PF01035">
    <property type="entry name" value="DNA_binding_1"/>
    <property type="match status" value="1"/>
</dbReference>
<protein>
    <submittedName>
        <fullName evidence="3">MGMT family protein</fullName>
    </submittedName>
</protein>
<keyword evidence="1" id="KW-0227">DNA damage</keyword>
<dbReference type="InterPro" id="IPR014048">
    <property type="entry name" value="MethylDNA_cys_MeTrfase_DNA-bd"/>
</dbReference>
<feature type="domain" description="Methylated-DNA-[protein]-cysteine S-methyltransferase DNA binding" evidence="2">
    <location>
        <begin position="85"/>
        <end position="146"/>
    </location>
</feature>
<dbReference type="EMBL" id="CP093362">
    <property type="protein sequence ID" value="UQS84505.1"/>
    <property type="molecule type" value="Genomic_DNA"/>
</dbReference>
<dbReference type="PANTHER" id="PTHR10815:SF13">
    <property type="entry name" value="METHYLATED-DNA--PROTEIN-CYSTEINE METHYLTRANSFERASE"/>
    <property type="match status" value="1"/>
</dbReference>
<proteinExistence type="predicted"/>
<dbReference type="InterPro" id="IPR036217">
    <property type="entry name" value="MethylDNA_cys_MeTrfase_DNAb"/>
</dbReference>
<keyword evidence="4" id="KW-1185">Reference proteome</keyword>
<dbReference type="Proteomes" id="UP000831859">
    <property type="component" value="Chromosome"/>
</dbReference>
<evidence type="ECO:0000256" key="1">
    <source>
        <dbReference type="ARBA" id="ARBA00022763"/>
    </source>
</evidence>
<evidence type="ECO:0000313" key="4">
    <source>
        <dbReference type="Proteomes" id="UP000831859"/>
    </source>
</evidence>
<evidence type="ECO:0000259" key="2">
    <source>
        <dbReference type="Pfam" id="PF01035"/>
    </source>
</evidence>
<dbReference type="RefSeq" id="WP_249510491.1">
    <property type="nucleotide sequence ID" value="NZ_CP093362.1"/>
</dbReference>
<sequence>MEKLLWDEIEYNNVKLIFTTDQDGINFISNPNFGISNIYDFYPKLEAEFKYGCNQTDEYKIQIREYLDGNRKYFDLQMNLIGTTIQKKVWSEITNIKYGKTISFADFCNLFEFDNEQVLNAILSNPLIILIPSHRIIDIKNENGLRNNSAFNDYLLNVEKE</sequence>
<name>A0ABY4PFT2_9LACO</name>
<dbReference type="SUPFAM" id="SSF46767">
    <property type="entry name" value="Methylated DNA-protein cysteine methyltransferase, C-terminal domain"/>
    <property type="match status" value="1"/>
</dbReference>
<organism evidence="3 4">
    <name type="scientific">Apilactobacillus apisilvae</name>
    <dbReference type="NCBI Taxonomy" id="2923364"/>
    <lineage>
        <taxon>Bacteria</taxon>
        <taxon>Bacillati</taxon>
        <taxon>Bacillota</taxon>
        <taxon>Bacilli</taxon>
        <taxon>Lactobacillales</taxon>
        <taxon>Lactobacillaceae</taxon>
        <taxon>Apilactobacillus</taxon>
    </lineage>
</organism>
<dbReference type="PANTHER" id="PTHR10815">
    <property type="entry name" value="METHYLATED-DNA--PROTEIN-CYSTEINE METHYLTRANSFERASE"/>
    <property type="match status" value="1"/>
</dbReference>
<reference evidence="3 4" key="1">
    <citation type="journal article" date="2022" name="Int. J. Syst. Evol. Microbiol.">
        <title>Apilactobacillus apisilvae sp. nov., Nicolia spurrieriana gen. nov. sp. nov., Bombilactobacillus folatiphilus sp. nov. and Bombilactobacillus thymidiniphilus sp. nov., four new lactic acid bacterial isolates from stingless bees Tetragonula carbonaria and Austroplebeia australis.</title>
        <authorList>
            <person name="Oliphant S.A."/>
            <person name="Watson-Haigh N.S."/>
            <person name="Sumby K.M."/>
            <person name="Gardner J."/>
            <person name="Groom S."/>
            <person name="Jiranek V."/>
        </authorList>
    </citation>
    <scope>NUCLEOTIDE SEQUENCE [LARGE SCALE GENOMIC DNA]</scope>
    <source>
        <strain evidence="3 4">SG5_A10</strain>
    </source>
</reference>
<accession>A0ABY4PFT2</accession>